<name>A0A415G5D8_9FIRM</name>
<evidence type="ECO:0000259" key="1">
    <source>
        <dbReference type="PROSITE" id="PS51750"/>
    </source>
</evidence>
<dbReference type="PANTHER" id="PTHR36180:SF2">
    <property type="entry name" value="BRO FAMILY PROTEIN"/>
    <property type="match status" value="1"/>
</dbReference>
<dbReference type="Proteomes" id="UP000283497">
    <property type="component" value="Unassembled WGS sequence"/>
</dbReference>
<accession>A0A415G5D8</accession>
<dbReference type="InterPro" id="IPR003497">
    <property type="entry name" value="BRO_N_domain"/>
</dbReference>
<dbReference type="EMBL" id="QRNJ01000047">
    <property type="protein sequence ID" value="RHK37109.1"/>
    <property type="molecule type" value="Genomic_DNA"/>
</dbReference>
<evidence type="ECO:0000313" key="2">
    <source>
        <dbReference type="EMBL" id="RHK37109.1"/>
    </source>
</evidence>
<comment type="caution">
    <text evidence="2">The sequence shown here is derived from an EMBL/GenBank/DDBJ whole genome shotgun (WGS) entry which is preliminary data.</text>
</comment>
<evidence type="ECO:0000313" key="3">
    <source>
        <dbReference type="Proteomes" id="UP000283497"/>
    </source>
</evidence>
<feature type="domain" description="Bro-N" evidence="1">
    <location>
        <begin position="1"/>
        <end position="107"/>
    </location>
</feature>
<sequence>MIFEGHDVEVFELNGRVLFNSKHVGKCLDLSESAVRNYLAQMNQRQAIIVKNSDVRDKDIRKLNNAGEKFLTESGVYKLVFKSRKPEAEKFSDWVTDEVLPQIRKTGSYEAPKKKNGGKEKLSSVNQMAKNISGLLGKAGVDDKFIAAEIVRIYTDNGYPVRSPLITEDNKLWDCTSIAKELGIISSSGKPHDKAVAAIIQKLDLFTDEIVRTAYSRNGHDGITVQYKESVFAKVREWLEENRYPTVIEYRLANGNINNCKVIYNF</sequence>
<dbReference type="PROSITE" id="PS51750">
    <property type="entry name" value="BRO_N"/>
    <property type="match status" value="1"/>
</dbReference>
<organism evidence="2 3">
    <name type="scientific">Anaerobutyricum hallii</name>
    <dbReference type="NCBI Taxonomy" id="39488"/>
    <lineage>
        <taxon>Bacteria</taxon>
        <taxon>Bacillati</taxon>
        <taxon>Bacillota</taxon>
        <taxon>Clostridia</taxon>
        <taxon>Lachnospirales</taxon>
        <taxon>Lachnospiraceae</taxon>
        <taxon>Anaerobutyricum</taxon>
    </lineage>
</organism>
<protein>
    <recommendedName>
        <fullName evidence="1">Bro-N domain-containing protein</fullName>
    </recommendedName>
</protein>
<dbReference type="SMART" id="SM01040">
    <property type="entry name" value="Bro-N"/>
    <property type="match status" value="1"/>
</dbReference>
<proteinExistence type="predicted"/>
<dbReference type="Pfam" id="PF02498">
    <property type="entry name" value="Bro-N"/>
    <property type="match status" value="1"/>
</dbReference>
<dbReference type="PANTHER" id="PTHR36180">
    <property type="entry name" value="DNA-BINDING PROTEIN-RELATED-RELATED"/>
    <property type="match status" value="1"/>
</dbReference>
<reference evidence="2 3" key="1">
    <citation type="submission" date="2018-08" db="EMBL/GenBank/DDBJ databases">
        <title>A genome reference for cultivated species of the human gut microbiota.</title>
        <authorList>
            <person name="Zou Y."/>
            <person name="Xue W."/>
            <person name="Luo G."/>
        </authorList>
    </citation>
    <scope>NUCLEOTIDE SEQUENCE [LARGE SCALE GENOMIC DNA]</scope>
    <source>
        <strain evidence="2 3">AF45-14BH</strain>
    </source>
</reference>
<dbReference type="AlphaFoldDB" id="A0A415G5D8"/>
<gene>
    <name evidence="2" type="ORF">DW068_11635</name>
</gene>